<dbReference type="NCBIfam" id="NF046098">
    <property type="entry name" value="RSP_7527_fam"/>
    <property type="match status" value="1"/>
</dbReference>
<protein>
    <submittedName>
        <fullName evidence="1">Uncharacterized protein</fullName>
    </submittedName>
</protein>
<dbReference type="EMBL" id="CP048788">
    <property type="protein sequence ID" value="QJF52326.1"/>
    <property type="molecule type" value="Genomic_DNA"/>
</dbReference>
<name>A0A858SZK9_9RHOB</name>
<evidence type="ECO:0000313" key="2">
    <source>
        <dbReference type="Proteomes" id="UP000503308"/>
    </source>
</evidence>
<keyword evidence="2" id="KW-1185">Reference proteome</keyword>
<sequence length="56" mass="6007">MKPQIAFTSPTQAEIDRAIARAHQMRSEYIAQSINALIARISGAVARGQNPTGARA</sequence>
<dbReference type="Proteomes" id="UP000503308">
    <property type="component" value="Chromosome"/>
</dbReference>
<dbReference type="RefSeq" id="WP_169641545.1">
    <property type="nucleotide sequence ID" value="NZ_CP048788.1"/>
</dbReference>
<proteinExistence type="predicted"/>
<accession>A0A858SZK9</accession>
<reference evidence="1 2" key="1">
    <citation type="submission" date="2020-02" db="EMBL/GenBank/DDBJ databases">
        <title>Genome sequence of Roseobacter ponti.</title>
        <authorList>
            <person name="Hollensteiner J."/>
            <person name="Schneider D."/>
            <person name="Poehlein A."/>
            <person name="Daniel R."/>
        </authorList>
    </citation>
    <scope>NUCLEOTIDE SEQUENCE [LARGE SCALE GENOMIC DNA]</scope>
    <source>
        <strain evidence="1 2">DSM 106830</strain>
    </source>
</reference>
<organism evidence="1 2">
    <name type="scientific">Roseobacter ponti</name>
    <dbReference type="NCBI Taxonomy" id="1891787"/>
    <lineage>
        <taxon>Bacteria</taxon>
        <taxon>Pseudomonadati</taxon>
        <taxon>Pseudomonadota</taxon>
        <taxon>Alphaproteobacteria</taxon>
        <taxon>Rhodobacterales</taxon>
        <taxon>Roseobacteraceae</taxon>
        <taxon>Roseobacter</taxon>
    </lineage>
</organism>
<evidence type="ECO:0000313" key="1">
    <source>
        <dbReference type="EMBL" id="QJF52326.1"/>
    </source>
</evidence>
<dbReference type="KEGG" id="rpon:G3256_14645"/>
<dbReference type="AlphaFoldDB" id="A0A858SZK9"/>
<gene>
    <name evidence="1" type="ORF">G3256_14645</name>
</gene>
<dbReference type="InterPro" id="IPR058227">
    <property type="entry name" value="RSP_7527-like"/>
</dbReference>